<dbReference type="Proteomes" id="UP000231021">
    <property type="component" value="Unassembled WGS sequence"/>
</dbReference>
<organism evidence="2 3">
    <name type="scientific">Candidatus Roizmanbacteria bacterium CG22_combo_CG10-13_8_21_14_all_35_9</name>
    <dbReference type="NCBI Taxonomy" id="1974861"/>
    <lineage>
        <taxon>Bacteria</taxon>
        <taxon>Candidatus Roizmaniibacteriota</taxon>
    </lineage>
</organism>
<feature type="coiled-coil region" evidence="1">
    <location>
        <begin position="660"/>
        <end position="713"/>
    </location>
</feature>
<dbReference type="AlphaFoldDB" id="A0A2H0BX50"/>
<comment type="caution">
    <text evidence="2">The sequence shown here is derived from an EMBL/GenBank/DDBJ whole genome shotgun (WGS) entry which is preliminary data.</text>
</comment>
<accession>A0A2H0BX50</accession>
<feature type="coiled-coil region" evidence="1">
    <location>
        <begin position="495"/>
        <end position="529"/>
    </location>
</feature>
<gene>
    <name evidence="2" type="ORF">COW98_04935</name>
</gene>
<proteinExistence type="predicted"/>
<reference evidence="2 3" key="1">
    <citation type="submission" date="2017-09" db="EMBL/GenBank/DDBJ databases">
        <title>Depth-based differentiation of microbial function through sediment-hosted aquifers and enrichment of novel symbionts in the deep terrestrial subsurface.</title>
        <authorList>
            <person name="Probst A.J."/>
            <person name="Ladd B."/>
            <person name="Jarett J.K."/>
            <person name="Geller-Mcgrath D.E."/>
            <person name="Sieber C.M."/>
            <person name="Emerson J.B."/>
            <person name="Anantharaman K."/>
            <person name="Thomas B.C."/>
            <person name="Malmstrom R."/>
            <person name="Stieglmeier M."/>
            <person name="Klingl A."/>
            <person name="Woyke T."/>
            <person name="Ryan C.M."/>
            <person name="Banfield J.F."/>
        </authorList>
    </citation>
    <scope>NUCLEOTIDE SEQUENCE [LARGE SCALE GENOMIC DNA]</scope>
    <source>
        <strain evidence="2">CG22_combo_CG10-13_8_21_14_all_35_9</strain>
    </source>
</reference>
<name>A0A2H0BX50_9BACT</name>
<sequence length="758" mass="86034">VIEGANRHERYCRFMTDVLSKIWPADSNSGEWGDDFHRTARFEKGDISGYTQFSPFARDPKAISPDQFEAMVQNLGTADYVRIISTPPQILSPNTPIVNTGGSCVIETNGLRTVTELIKYLSDLPSEQVIKEYQAYLSEVIKRMIDTAPTITHISGALLGGYDSGIHLIESDMWRERIEQEYGIPHEEAVQIVEGAYQRIHKATQRRSKLINPNSTLIAVNFDELGLNDAIREWLSQIGLEGVDDHRVIEVFYTYVGPQQLHLLQKALFNRLQSGNLTDEEQPKAEVLLSAIYHVRGKQVDHLRWGSMNLPKDVIMDQREMNVDEQEKFETDVAFRMGITIMRTVYQAQKNDKAKAIAVGFADLPTYGGGVQHETRDVGYSFTGKPGEQAFINSVEQQLTNPARLHRLSVESHLDLLRSYTLDVAQERLELTRRIGVLLGIINPLYNALERTNRALTKAQGQIEKYRQNILGQQNIVSLTNFLLNPQTEITQILIDTATVLIEQRKKALDNAQEKIADHRSENDKADITELPLVIGTLQEVVSGKKPSLSEVVRTRIEDIRSTADRSIKGLQSQLRLAEEKLDQLQQAHIEAQTAYDQTQPQKEELTGVKAKLKACGGRSHFPLSDNPFVHHTMQFLWDSDFCIFLTKAVQIQGSLDQARQAINMQLKAIEEQVQSIREEEKTKGDAKDPSRIKQVETEAITAKKSLQQKETEIRSQHAEDMRQLEAVIYPKLEAYINYLYGRIDYPDTIRNSRVFIS</sequence>
<evidence type="ECO:0000313" key="2">
    <source>
        <dbReference type="EMBL" id="PIP62275.1"/>
    </source>
</evidence>
<dbReference type="EMBL" id="PCTB01000101">
    <property type="protein sequence ID" value="PIP62275.1"/>
    <property type="molecule type" value="Genomic_DNA"/>
</dbReference>
<feature type="non-terminal residue" evidence="2">
    <location>
        <position position="1"/>
    </location>
</feature>
<evidence type="ECO:0000256" key="1">
    <source>
        <dbReference type="SAM" id="Coils"/>
    </source>
</evidence>
<protein>
    <submittedName>
        <fullName evidence="2">Uncharacterized protein</fullName>
    </submittedName>
</protein>
<evidence type="ECO:0000313" key="3">
    <source>
        <dbReference type="Proteomes" id="UP000231021"/>
    </source>
</evidence>
<feature type="coiled-coil region" evidence="1">
    <location>
        <begin position="561"/>
        <end position="595"/>
    </location>
</feature>
<keyword evidence="1" id="KW-0175">Coiled coil</keyword>